<gene>
    <name evidence="6" type="ORF">Ami3637_09955</name>
</gene>
<dbReference type="Gene3D" id="3.40.50.1390">
    <property type="entry name" value="Resolvase, N-terminal catalytic domain"/>
    <property type="match status" value="1"/>
</dbReference>
<dbReference type="RefSeq" id="WP_162362445.1">
    <property type="nucleotide sequence ID" value="NZ_CP047591.1"/>
</dbReference>
<dbReference type="InterPro" id="IPR006118">
    <property type="entry name" value="Recombinase_CS"/>
</dbReference>
<accession>A0A6P1MKU6</accession>
<dbReference type="CDD" id="cd03768">
    <property type="entry name" value="SR_ResInv"/>
    <property type="match status" value="1"/>
</dbReference>
<evidence type="ECO:0000259" key="5">
    <source>
        <dbReference type="PROSITE" id="PS51736"/>
    </source>
</evidence>
<evidence type="ECO:0000256" key="4">
    <source>
        <dbReference type="PIRSR" id="PIRSR606118-50"/>
    </source>
</evidence>
<dbReference type="EMBL" id="CP047591">
    <property type="protein sequence ID" value="QHI72678.1"/>
    <property type="molecule type" value="Genomic_DNA"/>
</dbReference>
<evidence type="ECO:0000256" key="1">
    <source>
        <dbReference type="ARBA" id="ARBA00022908"/>
    </source>
</evidence>
<keyword evidence="3" id="KW-0233">DNA recombination</keyword>
<dbReference type="InterPro" id="IPR050639">
    <property type="entry name" value="SSR_resolvase"/>
</dbReference>
<dbReference type="PANTHER" id="PTHR30461:SF25">
    <property type="entry name" value="RESOLVASE-RELATED"/>
    <property type="match status" value="1"/>
</dbReference>
<evidence type="ECO:0000313" key="6">
    <source>
        <dbReference type="EMBL" id="QHI72678.1"/>
    </source>
</evidence>
<keyword evidence="7" id="KW-1185">Reference proteome</keyword>
<reference evidence="6 7" key="1">
    <citation type="submission" date="2020-01" db="EMBL/GenBank/DDBJ databases">
        <title>Genomic analysis of Aminipila sp. CBA3637.</title>
        <authorList>
            <person name="Kim Y.B."/>
            <person name="Roh S.W."/>
        </authorList>
    </citation>
    <scope>NUCLEOTIDE SEQUENCE [LARGE SCALE GENOMIC DNA]</scope>
    <source>
        <strain evidence="6 7">CBA3637</strain>
    </source>
</reference>
<dbReference type="GO" id="GO:0015074">
    <property type="term" value="P:DNA integration"/>
    <property type="evidence" value="ECO:0007669"/>
    <property type="project" value="UniProtKB-KW"/>
</dbReference>
<sequence>MKLYGYHRTSTTDQHLDRGVNEIQEYCTTNNLILEKIFTDQQTGKNFNRPRYTIMKEDVLRDGDILLITEIDRLGRNKEDTLKELRYYKENGIRVMILEIPTTLVDYSSLNNYMAKMIMETINNMLIEMYTVFAQVEIEKKEKRQREGIEAMKARGEWGRYGRPKAIDNDTFEKAYKRVLDGEIKPFECIRELGMTKATFYRYKRQFEMKERNRND</sequence>
<dbReference type="GO" id="GO:0003677">
    <property type="term" value="F:DNA binding"/>
    <property type="evidence" value="ECO:0007669"/>
    <property type="project" value="UniProtKB-KW"/>
</dbReference>
<evidence type="ECO:0000313" key="7">
    <source>
        <dbReference type="Proteomes" id="UP000463883"/>
    </source>
</evidence>
<organism evidence="6 7">
    <name type="scientific">Aminipila terrae</name>
    <dbReference type="NCBI Taxonomy" id="2697030"/>
    <lineage>
        <taxon>Bacteria</taxon>
        <taxon>Bacillati</taxon>
        <taxon>Bacillota</taxon>
        <taxon>Clostridia</taxon>
        <taxon>Peptostreptococcales</taxon>
        <taxon>Anaerovoracaceae</taxon>
        <taxon>Aminipila</taxon>
    </lineage>
</organism>
<feature type="domain" description="Resolvase/invertase-type recombinase catalytic" evidence="5">
    <location>
        <begin position="2"/>
        <end position="156"/>
    </location>
</feature>
<protein>
    <submittedName>
        <fullName evidence="6">Recombinase family protein</fullName>
    </submittedName>
</protein>
<name>A0A6P1MKU6_9FIRM</name>
<evidence type="ECO:0000256" key="2">
    <source>
        <dbReference type="ARBA" id="ARBA00023125"/>
    </source>
</evidence>
<dbReference type="InterPro" id="IPR036162">
    <property type="entry name" value="Resolvase-like_N_sf"/>
</dbReference>
<dbReference type="KEGG" id="amic:Ami3637_09955"/>
<dbReference type="InterPro" id="IPR006119">
    <property type="entry name" value="Resolv_N"/>
</dbReference>
<dbReference type="Pfam" id="PF00239">
    <property type="entry name" value="Resolvase"/>
    <property type="match status" value="1"/>
</dbReference>
<dbReference type="PANTHER" id="PTHR30461">
    <property type="entry name" value="DNA-INVERTASE FROM LAMBDOID PROPHAGE"/>
    <property type="match status" value="1"/>
</dbReference>
<dbReference type="GO" id="GO:0000150">
    <property type="term" value="F:DNA strand exchange activity"/>
    <property type="evidence" value="ECO:0007669"/>
    <property type="project" value="InterPro"/>
</dbReference>
<dbReference type="AlphaFoldDB" id="A0A6P1MKU6"/>
<feature type="active site" description="O-(5'-phospho-DNA)-serine intermediate" evidence="4">
    <location>
        <position position="10"/>
    </location>
</feature>
<keyword evidence="1" id="KW-0229">DNA integration</keyword>
<proteinExistence type="predicted"/>
<dbReference type="SMART" id="SM00857">
    <property type="entry name" value="Resolvase"/>
    <property type="match status" value="1"/>
</dbReference>
<dbReference type="SUPFAM" id="SSF53041">
    <property type="entry name" value="Resolvase-like"/>
    <property type="match status" value="1"/>
</dbReference>
<dbReference type="PROSITE" id="PS00398">
    <property type="entry name" value="RECOMBINASES_2"/>
    <property type="match status" value="1"/>
</dbReference>
<dbReference type="PROSITE" id="PS51736">
    <property type="entry name" value="RECOMBINASES_3"/>
    <property type="match status" value="1"/>
</dbReference>
<evidence type="ECO:0000256" key="3">
    <source>
        <dbReference type="ARBA" id="ARBA00023172"/>
    </source>
</evidence>
<dbReference type="Proteomes" id="UP000463883">
    <property type="component" value="Chromosome"/>
</dbReference>
<keyword evidence="2" id="KW-0238">DNA-binding</keyword>